<accession>A0AAV9U614</accession>
<gene>
    <name evidence="2" type="ORF">TWF696_001666</name>
</gene>
<dbReference type="Gene3D" id="3.80.10.10">
    <property type="entry name" value="Ribonuclease Inhibitor"/>
    <property type="match status" value="1"/>
</dbReference>
<dbReference type="AlphaFoldDB" id="A0AAV9U614"/>
<dbReference type="EMBL" id="JAVHNQ010000011">
    <property type="protein sequence ID" value="KAK6336098.1"/>
    <property type="molecule type" value="Genomic_DNA"/>
</dbReference>
<proteinExistence type="predicted"/>
<keyword evidence="3" id="KW-1185">Reference proteome</keyword>
<reference evidence="2 3" key="1">
    <citation type="submission" date="2019-10" db="EMBL/GenBank/DDBJ databases">
        <authorList>
            <person name="Palmer J.M."/>
        </authorList>
    </citation>
    <scope>NUCLEOTIDE SEQUENCE [LARGE SCALE GENOMIC DNA]</scope>
    <source>
        <strain evidence="2 3">TWF696</strain>
    </source>
</reference>
<protein>
    <submittedName>
        <fullName evidence="2">Uncharacterized protein</fullName>
    </submittedName>
</protein>
<evidence type="ECO:0000313" key="3">
    <source>
        <dbReference type="Proteomes" id="UP001375240"/>
    </source>
</evidence>
<feature type="region of interest" description="Disordered" evidence="1">
    <location>
        <begin position="299"/>
        <end position="338"/>
    </location>
</feature>
<name>A0AAV9U614_9PEZI</name>
<feature type="compositionally biased region" description="Basic and acidic residues" evidence="1">
    <location>
        <begin position="314"/>
        <end position="324"/>
    </location>
</feature>
<sequence>MEGVTVYELDVSRLFPSSESPDAPETSYVNPEALAYEKYQHPATPPSQILSFKESKQYQKSRLLPGITHIQFASGFQVTDTHIQDLLAAPQCLKNLEVLIIKGIEAATLPKKLKGRSKPKEAKSAEPKSIDISNEHIVTVLKRCPNLRVLHLTGCTSVNDITFKTVIKHCPHINEVKITGLPTQPGSVTTASLAYLISRGGASACSLQEINLVNQKIDPRVVTVLSNSRPELTIIEGAQHELENAGVGVSLNSLEGTYIHNSGYVVGIDGASLKYKDCYSPMWDKNDTQSLDSLRQRFDADGPEGFWSDEEARDDTTAHSEPHTDLAQSTDDTFGTKGTAGSAFHSHAYADGNQHADQDAGIDIAMAVRDLRRLAIQDGTLDQIRRIEEIE</sequence>
<evidence type="ECO:0000256" key="1">
    <source>
        <dbReference type="SAM" id="MobiDB-lite"/>
    </source>
</evidence>
<comment type="caution">
    <text evidence="2">The sequence shown here is derived from an EMBL/GenBank/DDBJ whole genome shotgun (WGS) entry which is preliminary data.</text>
</comment>
<organism evidence="2 3">
    <name type="scientific">Orbilia brochopaga</name>
    <dbReference type="NCBI Taxonomy" id="3140254"/>
    <lineage>
        <taxon>Eukaryota</taxon>
        <taxon>Fungi</taxon>
        <taxon>Dikarya</taxon>
        <taxon>Ascomycota</taxon>
        <taxon>Pezizomycotina</taxon>
        <taxon>Orbiliomycetes</taxon>
        <taxon>Orbiliales</taxon>
        <taxon>Orbiliaceae</taxon>
        <taxon>Orbilia</taxon>
    </lineage>
</organism>
<dbReference type="Proteomes" id="UP001375240">
    <property type="component" value="Unassembled WGS sequence"/>
</dbReference>
<dbReference type="SUPFAM" id="SSF52047">
    <property type="entry name" value="RNI-like"/>
    <property type="match status" value="1"/>
</dbReference>
<dbReference type="InterPro" id="IPR032675">
    <property type="entry name" value="LRR_dom_sf"/>
</dbReference>
<evidence type="ECO:0000313" key="2">
    <source>
        <dbReference type="EMBL" id="KAK6336098.1"/>
    </source>
</evidence>